<organism evidence="12 13">
    <name type="scientific">Alternaria panax</name>
    <dbReference type="NCBI Taxonomy" id="48097"/>
    <lineage>
        <taxon>Eukaryota</taxon>
        <taxon>Fungi</taxon>
        <taxon>Dikarya</taxon>
        <taxon>Ascomycota</taxon>
        <taxon>Pezizomycotina</taxon>
        <taxon>Dothideomycetes</taxon>
        <taxon>Pleosporomycetidae</taxon>
        <taxon>Pleosporales</taxon>
        <taxon>Pleosporineae</taxon>
        <taxon>Pleosporaceae</taxon>
        <taxon>Alternaria</taxon>
        <taxon>Alternaria sect. Panax</taxon>
    </lineage>
</organism>
<dbReference type="GO" id="GO:0005739">
    <property type="term" value="C:mitochondrion"/>
    <property type="evidence" value="ECO:0007669"/>
    <property type="project" value="UniProtKB-SubCell"/>
</dbReference>
<name>A0AAD4I8X5_9PLEO</name>
<keyword evidence="5 12" id="KW-0808">Transferase</keyword>
<evidence type="ECO:0000313" key="12">
    <source>
        <dbReference type="EMBL" id="KAG9187334.1"/>
    </source>
</evidence>
<dbReference type="Pfam" id="PF00588">
    <property type="entry name" value="SpoU_methylase"/>
    <property type="match status" value="1"/>
</dbReference>
<feature type="compositionally biased region" description="Basic and acidic residues" evidence="10">
    <location>
        <begin position="289"/>
        <end position="316"/>
    </location>
</feature>
<dbReference type="Gene3D" id="3.40.1280.10">
    <property type="match status" value="1"/>
</dbReference>
<sequence length="667" mass="73771">MVYSCLASGKLLLSHRSVLPRTFLRYQSVTAAIERGRQGGPERSFRPRTRTGYEDGGEGPVKTRREARFEKFGAPRDDAEPNSSERLRASPRSSRFGRIGPPRPRDDDAPSRFKEDERLGNPRELRRQMRHEAKYRERLDKAYSEGRDGIGRKSPDALTRNGDLRRAQPKREANSQSFDRGLASQEQGSENRPRRQWTNDRRDTRRDGPERSFETAYSATRRDDHRSSFTPRARMPSTGAEGFPNHRPSSMSHTYNAANEGAPESRFSMRSGARGDEDSYSHTPQTRDSGNDRPRFTQRPDSKGARREGYGRESSDTRSGTRGQTEAQKTSTRGPESLPYTTAASEFIYGHNSVVSAIKANRRKFYNLYVHSRGTSRDGLMSRIRAQKLFSITHEVGDEYMRALDKASSGRPHNGVILETSPLPVPPITELKTASIEDESFSIGLDSQSAEDVLVNGKQELYSYKSGGWRHPLILYVDGVVDEGNLGAIARSAYVLGADAIITPTHHSANWSHIAVKASAGAAEAIPLFKVGDSNDFLRRSASAGWCIYASDAVSSPPSIASSTVGSVEAGANKVVYSIPQTKKRLPADHSPVAEHPTILMMGAESTGLKTSLVNLARYKVGIPHGRESNEVGVDSLNVSVAASILCYEMLQKPTAQPEREPENVVF</sequence>
<keyword evidence="7" id="KW-0809">Transit peptide</keyword>
<proteinExistence type="inferred from homology"/>
<feature type="compositionally biased region" description="Polar residues" evidence="10">
    <location>
        <begin position="174"/>
        <end position="188"/>
    </location>
</feature>
<dbReference type="InterPro" id="IPR047182">
    <property type="entry name" value="MRM1"/>
</dbReference>
<feature type="compositionally biased region" description="Basic and acidic residues" evidence="10">
    <location>
        <begin position="162"/>
        <end position="173"/>
    </location>
</feature>
<comment type="caution">
    <text evidence="12">The sequence shown here is derived from an EMBL/GenBank/DDBJ whole genome shotgun (WGS) entry which is preliminary data.</text>
</comment>
<dbReference type="SUPFAM" id="SSF55315">
    <property type="entry name" value="L30e-like"/>
    <property type="match status" value="1"/>
</dbReference>
<dbReference type="GO" id="GO:0003723">
    <property type="term" value="F:RNA binding"/>
    <property type="evidence" value="ECO:0007669"/>
    <property type="project" value="InterPro"/>
</dbReference>
<evidence type="ECO:0000256" key="2">
    <source>
        <dbReference type="ARBA" id="ARBA00007228"/>
    </source>
</evidence>
<evidence type="ECO:0000256" key="5">
    <source>
        <dbReference type="ARBA" id="ARBA00022679"/>
    </source>
</evidence>
<comment type="similarity">
    <text evidence="2">Belongs to the class IV-like SAM-binding methyltransferase superfamily. RNA methyltransferase TrmH family.</text>
</comment>
<evidence type="ECO:0000256" key="6">
    <source>
        <dbReference type="ARBA" id="ARBA00022691"/>
    </source>
</evidence>
<feature type="region of interest" description="Disordered" evidence="10">
    <location>
        <begin position="35"/>
        <end position="338"/>
    </location>
</feature>
<dbReference type="InterPro" id="IPR029026">
    <property type="entry name" value="tRNA_m1G_MTases_N"/>
</dbReference>
<protein>
    <recommendedName>
        <fullName evidence="9">rRNA methyltransferase 1, mitochondrial</fullName>
    </recommendedName>
</protein>
<feature type="compositionally biased region" description="Basic and acidic residues" evidence="10">
    <location>
        <begin position="61"/>
        <end position="88"/>
    </location>
</feature>
<reference evidence="12" key="1">
    <citation type="submission" date="2021-07" db="EMBL/GenBank/DDBJ databases">
        <title>Genome Resource of American Ginseng Black Spot Pathogen Alternaria panax.</title>
        <authorList>
            <person name="Qiu C."/>
            <person name="Wang W."/>
            <person name="Liu Z."/>
        </authorList>
    </citation>
    <scope>NUCLEOTIDE SEQUENCE</scope>
    <source>
        <strain evidence="12">BNCC115425</strain>
    </source>
</reference>
<comment type="subcellular location">
    <subcellularLocation>
        <location evidence="1">Mitochondrion</location>
    </subcellularLocation>
</comment>
<dbReference type="SUPFAM" id="SSF75217">
    <property type="entry name" value="alpha/beta knot"/>
    <property type="match status" value="1"/>
</dbReference>
<evidence type="ECO:0000259" key="11">
    <source>
        <dbReference type="SMART" id="SM00967"/>
    </source>
</evidence>
<dbReference type="Proteomes" id="UP001199106">
    <property type="component" value="Unassembled WGS sequence"/>
</dbReference>
<keyword evidence="4 12" id="KW-0489">Methyltransferase</keyword>
<evidence type="ECO:0000256" key="1">
    <source>
        <dbReference type="ARBA" id="ARBA00004173"/>
    </source>
</evidence>
<keyword evidence="3" id="KW-0698">rRNA processing</keyword>
<dbReference type="EMBL" id="JAANER010000007">
    <property type="protein sequence ID" value="KAG9187334.1"/>
    <property type="molecule type" value="Genomic_DNA"/>
</dbReference>
<feature type="domain" description="RNA 2-O ribose methyltransferase substrate binding" evidence="11">
    <location>
        <begin position="347"/>
        <end position="426"/>
    </location>
</feature>
<keyword evidence="8" id="KW-0496">Mitochondrion</keyword>
<feature type="compositionally biased region" description="Basic and acidic residues" evidence="10">
    <location>
        <begin position="103"/>
        <end position="155"/>
    </location>
</feature>
<feature type="compositionally biased region" description="Low complexity" evidence="10">
    <location>
        <begin position="90"/>
        <end position="100"/>
    </location>
</feature>
<dbReference type="InterPro" id="IPR001537">
    <property type="entry name" value="SpoU_MeTrfase"/>
</dbReference>
<accession>A0AAD4I8X5</accession>
<evidence type="ECO:0000256" key="7">
    <source>
        <dbReference type="ARBA" id="ARBA00022946"/>
    </source>
</evidence>
<dbReference type="CDD" id="cd18105">
    <property type="entry name" value="SpoU-like_MRM1"/>
    <property type="match status" value="1"/>
</dbReference>
<gene>
    <name evidence="12" type="ORF">G6011_05205</name>
</gene>
<feature type="compositionally biased region" description="Polar residues" evidence="10">
    <location>
        <begin position="317"/>
        <end position="338"/>
    </location>
</feature>
<dbReference type="GO" id="GO:0016435">
    <property type="term" value="F:rRNA (guanine) methyltransferase activity"/>
    <property type="evidence" value="ECO:0007669"/>
    <property type="project" value="TreeGrafter"/>
</dbReference>
<dbReference type="InterPro" id="IPR029064">
    <property type="entry name" value="Ribosomal_eL30-like_sf"/>
</dbReference>
<dbReference type="AlphaFoldDB" id="A0AAD4I8X5"/>
<dbReference type="Gene3D" id="3.30.1330.30">
    <property type="match status" value="1"/>
</dbReference>
<dbReference type="PANTHER" id="PTHR46103">
    <property type="entry name" value="RRNA METHYLTRANSFERASE 1, MITOCHONDRIAL"/>
    <property type="match status" value="1"/>
</dbReference>
<evidence type="ECO:0000256" key="9">
    <source>
        <dbReference type="ARBA" id="ARBA00034881"/>
    </source>
</evidence>
<keyword evidence="13" id="KW-1185">Reference proteome</keyword>
<feature type="compositionally biased region" description="Polar residues" evidence="10">
    <location>
        <begin position="247"/>
        <end position="257"/>
    </location>
</feature>
<keyword evidence="6" id="KW-0949">S-adenosyl-L-methionine</keyword>
<dbReference type="PANTHER" id="PTHR46103:SF1">
    <property type="entry name" value="RRNA METHYLTRANSFERASE 1, MITOCHONDRIAL"/>
    <property type="match status" value="1"/>
</dbReference>
<dbReference type="InterPro" id="IPR047261">
    <property type="entry name" value="MRM1_MeTrfase_dom"/>
</dbReference>
<dbReference type="InterPro" id="IPR013123">
    <property type="entry name" value="SpoU_subst-bd"/>
</dbReference>
<evidence type="ECO:0000256" key="10">
    <source>
        <dbReference type="SAM" id="MobiDB-lite"/>
    </source>
</evidence>
<dbReference type="InterPro" id="IPR029028">
    <property type="entry name" value="Alpha/beta_knot_MTases"/>
</dbReference>
<evidence type="ECO:0000313" key="13">
    <source>
        <dbReference type="Proteomes" id="UP001199106"/>
    </source>
</evidence>
<evidence type="ECO:0000256" key="8">
    <source>
        <dbReference type="ARBA" id="ARBA00023128"/>
    </source>
</evidence>
<evidence type="ECO:0000256" key="3">
    <source>
        <dbReference type="ARBA" id="ARBA00022552"/>
    </source>
</evidence>
<feature type="compositionally biased region" description="Basic and acidic residues" evidence="10">
    <location>
        <begin position="189"/>
        <end position="213"/>
    </location>
</feature>
<evidence type="ECO:0000256" key="4">
    <source>
        <dbReference type="ARBA" id="ARBA00022603"/>
    </source>
</evidence>
<dbReference type="SMART" id="SM00967">
    <property type="entry name" value="SpoU_sub_bind"/>
    <property type="match status" value="1"/>
</dbReference>